<keyword evidence="6 7" id="KW-0472">Membrane</keyword>
<feature type="transmembrane region" description="Helical" evidence="7">
    <location>
        <begin position="126"/>
        <end position="152"/>
    </location>
</feature>
<keyword evidence="3" id="KW-1003">Cell membrane</keyword>
<accession>A0A2S6HVE4</accession>
<evidence type="ECO:0000256" key="3">
    <source>
        <dbReference type="ARBA" id="ARBA00022475"/>
    </source>
</evidence>
<evidence type="ECO:0000256" key="6">
    <source>
        <dbReference type="ARBA" id="ARBA00023136"/>
    </source>
</evidence>
<comment type="caution">
    <text evidence="9">The sequence shown here is derived from an EMBL/GenBank/DDBJ whole genome shotgun (WGS) entry which is preliminary data.</text>
</comment>
<dbReference type="SUPFAM" id="SSF161098">
    <property type="entry name" value="MetI-like"/>
    <property type="match status" value="1"/>
</dbReference>
<dbReference type="RefSeq" id="WP_207657055.1">
    <property type="nucleotide sequence ID" value="NZ_CP070896.1"/>
</dbReference>
<dbReference type="Gene3D" id="1.10.3720.10">
    <property type="entry name" value="MetI-like"/>
    <property type="match status" value="1"/>
</dbReference>
<protein>
    <submittedName>
        <fullName evidence="9">Carbohydrate ABC transporter membrane protein 1 (CUT1 family)</fullName>
    </submittedName>
</protein>
<dbReference type="InterPro" id="IPR051393">
    <property type="entry name" value="ABC_transporter_permease"/>
</dbReference>
<feature type="transmembrane region" description="Helical" evidence="7">
    <location>
        <begin position="216"/>
        <end position="239"/>
    </location>
</feature>
<gene>
    <name evidence="9" type="ORF">BXY41_103129</name>
</gene>
<dbReference type="PANTHER" id="PTHR30193">
    <property type="entry name" value="ABC TRANSPORTER PERMEASE PROTEIN"/>
    <property type="match status" value="1"/>
</dbReference>
<evidence type="ECO:0000256" key="5">
    <source>
        <dbReference type="ARBA" id="ARBA00022989"/>
    </source>
</evidence>
<feature type="domain" description="ABC transmembrane type-1" evidence="8">
    <location>
        <begin position="127"/>
        <end position="346"/>
    </location>
</feature>
<keyword evidence="2 7" id="KW-0813">Transport</keyword>
<dbReference type="PROSITE" id="PS50928">
    <property type="entry name" value="ABC_TM1"/>
    <property type="match status" value="1"/>
</dbReference>
<dbReference type="Proteomes" id="UP000237749">
    <property type="component" value="Unassembled WGS sequence"/>
</dbReference>
<organism evidence="9 10">
    <name type="scientific">Lacrimispora xylanisolvens</name>
    <dbReference type="NCBI Taxonomy" id="384636"/>
    <lineage>
        <taxon>Bacteria</taxon>
        <taxon>Bacillati</taxon>
        <taxon>Bacillota</taxon>
        <taxon>Clostridia</taxon>
        <taxon>Lachnospirales</taxon>
        <taxon>Lachnospiraceae</taxon>
        <taxon>Lacrimispora</taxon>
    </lineage>
</organism>
<keyword evidence="5 7" id="KW-1133">Transmembrane helix</keyword>
<feature type="transmembrane region" description="Helical" evidence="7">
    <location>
        <begin position="164"/>
        <end position="185"/>
    </location>
</feature>
<evidence type="ECO:0000256" key="1">
    <source>
        <dbReference type="ARBA" id="ARBA00004651"/>
    </source>
</evidence>
<evidence type="ECO:0000256" key="7">
    <source>
        <dbReference type="RuleBase" id="RU363032"/>
    </source>
</evidence>
<feature type="transmembrane region" description="Helical" evidence="7">
    <location>
        <begin position="292"/>
        <end position="315"/>
    </location>
</feature>
<comment type="similarity">
    <text evidence="7">Belongs to the binding-protein-dependent transport system permease family.</text>
</comment>
<dbReference type="Pfam" id="PF00528">
    <property type="entry name" value="BPD_transp_1"/>
    <property type="match status" value="1"/>
</dbReference>
<comment type="subcellular location">
    <subcellularLocation>
        <location evidence="1 7">Cell membrane</location>
        <topology evidence="1 7">Multi-pass membrane protein</topology>
    </subcellularLocation>
</comment>
<dbReference type="InterPro" id="IPR000515">
    <property type="entry name" value="MetI-like"/>
</dbReference>
<dbReference type="EMBL" id="PTJA01000003">
    <property type="protein sequence ID" value="PPK81920.1"/>
    <property type="molecule type" value="Genomic_DNA"/>
</dbReference>
<dbReference type="AlphaFoldDB" id="A0A2S6HVE4"/>
<evidence type="ECO:0000256" key="4">
    <source>
        <dbReference type="ARBA" id="ARBA00022692"/>
    </source>
</evidence>
<evidence type="ECO:0000313" key="9">
    <source>
        <dbReference type="EMBL" id="PPK81920.1"/>
    </source>
</evidence>
<keyword evidence="10" id="KW-1185">Reference proteome</keyword>
<keyword evidence="4 7" id="KW-0812">Transmembrane</keyword>
<evidence type="ECO:0000259" key="8">
    <source>
        <dbReference type="PROSITE" id="PS50928"/>
    </source>
</evidence>
<sequence>MAKTITEAQKQEKIAALHEKRNALSLLLKDAKRTHERDRLIAKIETIDEKIKKVRTGEILTRQEKRNLVAYSFIAPNFIGFAIFTLGPIIFAFVLAFMSWDGNSPMKFAGIKNFIDMFGNARFHSAFINTIVYCIATVPLTLVSALGLAIVLNQKIKGRNFFRTVGFFPYVASLVAVAAVWNMLFSPQKSGPVNMILYYLGVHAKSLPKWSADPHWVMFTIVLFSVWKNMGYYMVIYLAGLQGINAELYEAAGLDGCNSWQRFRYITWPQLQPTTFFVTIILTINCFKVYDIVYMLAGGSNGVVSSQAMVLVYHIYEEAFRNWNLGYSSAVAIVLFLMVLAITLVQFRGEKKYAN</sequence>
<feature type="transmembrane region" description="Helical" evidence="7">
    <location>
        <begin position="68"/>
        <end position="98"/>
    </location>
</feature>
<reference evidence="9 10" key="1">
    <citation type="submission" date="2018-02" db="EMBL/GenBank/DDBJ databases">
        <title>Genomic Encyclopedia of Archaeal and Bacterial Type Strains, Phase II (KMG-II): from individual species to whole genera.</title>
        <authorList>
            <person name="Goeker M."/>
        </authorList>
    </citation>
    <scope>NUCLEOTIDE SEQUENCE [LARGE SCALE GENOMIC DNA]</scope>
    <source>
        <strain evidence="9 10">DSM 3808</strain>
    </source>
</reference>
<dbReference type="InterPro" id="IPR035906">
    <property type="entry name" value="MetI-like_sf"/>
</dbReference>
<name>A0A2S6HVE4_9FIRM</name>
<dbReference type="GO" id="GO:0005886">
    <property type="term" value="C:plasma membrane"/>
    <property type="evidence" value="ECO:0007669"/>
    <property type="project" value="UniProtKB-SubCell"/>
</dbReference>
<feature type="transmembrane region" description="Helical" evidence="7">
    <location>
        <begin position="327"/>
        <end position="347"/>
    </location>
</feature>
<dbReference type="GO" id="GO:0055085">
    <property type="term" value="P:transmembrane transport"/>
    <property type="evidence" value="ECO:0007669"/>
    <property type="project" value="InterPro"/>
</dbReference>
<dbReference type="PANTHER" id="PTHR30193:SF37">
    <property type="entry name" value="INNER MEMBRANE ABC TRANSPORTER PERMEASE PROTEIN YCJO"/>
    <property type="match status" value="1"/>
</dbReference>
<dbReference type="CDD" id="cd06261">
    <property type="entry name" value="TM_PBP2"/>
    <property type="match status" value="1"/>
</dbReference>
<proteinExistence type="inferred from homology"/>
<evidence type="ECO:0000256" key="2">
    <source>
        <dbReference type="ARBA" id="ARBA00022448"/>
    </source>
</evidence>
<evidence type="ECO:0000313" key="10">
    <source>
        <dbReference type="Proteomes" id="UP000237749"/>
    </source>
</evidence>